<dbReference type="AlphaFoldDB" id="A0A5X9FP78"/>
<name>A0A5X9FP78_SALET</name>
<accession>A0A5X9FP78</accession>
<dbReference type="GO" id="GO:0003677">
    <property type="term" value="F:DNA binding"/>
    <property type="evidence" value="ECO:0007669"/>
    <property type="project" value="UniProtKB-KW"/>
</dbReference>
<keyword evidence="1" id="KW-0238">DNA-binding</keyword>
<dbReference type="SUPFAM" id="SSF46955">
    <property type="entry name" value="Putative DNA-binding domain"/>
    <property type="match status" value="1"/>
</dbReference>
<comment type="caution">
    <text evidence="1">The sequence shown here is derived from an EMBL/GenBank/DDBJ whole genome shotgun (WGS) entry which is preliminary data.</text>
</comment>
<gene>
    <name evidence="1" type="ORF">EVT47_23670</name>
</gene>
<organism evidence="1">
    <name type="scientific">Salmonella enterica subsp. enterica serovar Tamberma</name>
    <dbReference type="NCBI Taxonomy" id="2565079"/>
    <lineage>
        <taxon>Bacteria</taxon>
        <taxon>Pseudomonadati</taxon>
        <taxon>Pseudomonadota</taxon>
        <taxon>Gammaproteobacteria</taxon>
        <taxon>Enterobacterales</taxon>
        <taxon>Enterobacteriaceae</taxon>
        <taxon>Salmonella</taxon>
    </lineage>
</organism>
<dbReference type="EMBL" id="AAHXAW010000098">
    <property type="protein sequence ID" value="ECB2740738.1"/>
    <property type="molecule type" value="Genomic_DNA"/>
</dbReference>
<evidence type="ECO:0000313" key="1">
    <source>
        <dbReference type="EMBL" id="ECB2740738.1"/>
    </source>
</evidence>
<sequence length="66" mass="7853">MTEQPDDLLTPDEVCQKLGITQKTLCKWNTEHWHRSTLAPVKFSAKVVRYERRNVEAFIQKCRSQY</sequence>
<protein>
    <submittedName>
        <fullName evidence="1">DNA-binding protein</fullName>
    </submittedName>
</protein>
<reference evidence="1" key="1">
    <citation type="submission" date="2019-02" db="EMBL/GenBank/DDBJ databases">
        <authorList>
            <person name="Ashton P.M."/>
            <person name="Dallman T."/>
            <person name="Nair S."/>
            <person name="De Pinna E."/>
            <person name="Peters T."/>
            <person name="Grant K."/>
        </authorList>
    </citation>
    <scope>NUCLEOTIDE SEQUENCE</scope>
    <source>
        <strain evidence="1">490277</strain>
    </source>
</reference>
<dbReference type="InterPro" id="IPR009061">
    <property type="entry name" value="DNA-bd_dom_put_sf"/>
</dbReference>
<proteinExistence type="predicted"/>